<feature type="domain" description="Polysaccharide pyruvyl transferase" evidence="1">
    <location>
        <begin position="78"/>
        <end position="205"/>
    </location>
</feature>
<dbReference type="AlphaFoldDB" id="A0A1M5IJV0"/>
<proteinExistence type="predicted"/>
<dbReference type="InterPro" id="IPR007345">
    <property type="entry name" value="Polysacch_pyruvyl_Trfase"/>
</dbReference>
<accession>A0A1M5IJV0</accession>
<organism evidence="2 3">
    <name type="scientific">Jatrophihabitans endophyticus</name>
    <dbReference type="NCBI Taxonomy" id="1206085"/>
    <lineage>
        <taxon>Bacteria</taxon>
        <taxon>Bacillati</taxon>
        <taxon>Actinomycetota</taxon>
        <taxon>Actinomycetes</taxon>
        <taxon>Jatrophihabitantales</taxon>
        <taxon>Jatrophihabitantaceae</taxon>
        <taxon>Jatrophihabitans</taxon>
    </lineage>
</organism>
<dbReference type="RefSeq" id="WP_073389042.1">
    <property type="nucleotide sequence ID" value="NZ_FQVU01000002.1"/>
</dbReference>
<dbReference type="Proteomes" id="UP000186132">
    <property type="component" value="Unassembled WGS sequence"/>
</dbReference>
<dbReference type="EMBL" id="FQVU01000002">
    <property type="protein sequence ID" value="SHG28634.1"/>
    <property type="molecule type" value="Genomic_DNA"/>
</dbReference>
<dbReference type="STRING" id="1206085.SAMN05443575_1920"/>
<evidence type="ECO:0000259" key="1">
    <source>
        <dbReference type="Pfam" id="PF04230"/>
    </source>
</evidence>
<gene>
    <name evidence="2" type="ORF">SAMN05443575_1920</name>
</gene>
<reference evidence="2 3" key="1">
    <citation type="submission" date="2016-11" db="EMBL/GenBank/DDBJ databases">
        <authorList>
            <person name="Jaros S."/>
            <person name="Januszkiewicz K."/>
            <person name="Wedrychowicz H."/>
        </authorList>
    </citation>
    <scope>NUCLEOTIDE SEQUENCE [LARGE SCALE GENOMIC DNA]</scope>
    <source>
        <strain evidence="2 3">DSM 45627</strain>
    </source>
</reference>
<evidence type="ECO:0000313" key="3">
    <source>
        <dbReference type="Proteomes" id="UP000186132"/>
    </source>
</evidence>
<dbReference type="Pfam" id="PF04230">
    <property type="entry name" value="PS_pyruv_trans"/>
    <property type="match status" value="1"/>
</dbReference>
<dbReference type="GO" id="GO:0016740">
    <property type="term" value="F:transferase activity"/>
    <property type="evidence" value="ECO:0007669"/>
    <property type="project" value="UniProtKB-KW"/>
</dbReference>
<keyword evidence="2" id="KW-0808">Transferase</keyword>
<sequence length="264" mass="28866">MPGVTVVHWNPRRIARLGLLGELLPVGPRVGNFGDLLGPIVVAGLLRQRGIDPRTAPAQRRLLSVGSILHKAREGDTVWGSGVNLKVRPREYRFRQLDVRAVRGPRTAAWLRERGIAVPDVYGDPGLLAPVVLPELRDYAADKRHAVTIVPNLHDAAATDTTDDRVLDPRTPVHECLERIARSELVVGSSLHGAVVAESLGIPARLVRAGAEPPLKYVDYYAGTGRSDVEFATSAEEAIEQGGVRPPQWDPQPLLDAFPEDLWR</sequence>
<keyword evidence="3" id="KW-1185">Reference proteome</keyword>
<protein>
    <submittedName>
        <fullName evidence="2">Pyruvyltransferase</fullName>
    </submittedName>
</protein>
<evidence type="ECO:0000313" key="2">
    <source>
        <dbReference type="EMBL" id="SHG28634.1"/>
    </source>
</evidence>
<name>A0A1M5IJV0_9ACTN</name>
<dbReference type="OrthoDB" id="9803627at2"/>